<dbReference type="AlphaFoldDB" id="A0AAD7NC74"/>
<evidence type="ECO:0000313" key="1">
    <source>
        <dbReference type="EMBL" id="KAJ7754666.1"/>
    </source>
</evidence>
<reference evidence="1" key="1">
    <citation type="submission" date="2023-03" db="EMBL/GenBank/DDBJ databases">
        <title>Massive genome expansion in bonnet fungi (Mycena s.s.) driven by repeated elements and novel gene families across ecological guilds.</title>
        <authorList>
            <consortium name="Lawrence Berkeley National Laboratory"/>
            <person name="Harder C.B."/>
            <person name="Miyauchi S."/>
            <person name="Viragh M."/>
            <person name="Kuo A."/>
            <person name="Thoen E."/>
            <person name="Andreopoulos B."/>
            <person name="Lu D."/>
            <person name="Skrede I."/>
            <person name="Drula E."/>
            <person name="Henrissat B."/>
            <person name="Morin E."/>
            <person name="Kohler A."/>
            <person name="Barry K."/>
            <person name="LaButti K."/>
            <person name="Morin E."/>
            <person name="Salamov A."/>
            <person name="Lipzen A."/>
            <person name="Mereny Z."/>
            <person name="Hegedus B."/>
            <person name="Baldrian P."/>
            <person name="Stursova M."/>
            <person name="Weitz H."/>
            <person name="Taylor A."/>
            <person name="Grigoriev I.V."/>
            <person name="Nagy L.G."/>
            <person name="Martin F."/>
            <person name="Kauserud H."/>
        </authorList>
    </citation>
    <scope>NUCLEOTIDE SEQUENCE</scope>
    <source>
        <strain evidence="1">CBHHK188m</strain>
    </source>
</reference>
<gene>
    <name evidence="1" type="ORF">DFH07DRAFT_773654</name>
</gene>
<dbReference type="EMBL" id="JARJLG010000066">
    <property type="protein sequence ID" value="KAJ7754666.1"/>
    <property type="molecule type" value="Genomic_DNA"/>
</dbReference>
<evidence type="ECO:0000313" key="2">
    <source>
        <dbReference type="Proteomes" id="UP001215280"/>
    </source>
</evidence>
<comment type="caution">
    <text evidence="1">The sequence shown here is derived from an EMBL/GenBank/DDBJ whole genome shotgun (WGS) entry which is preliminary data.</text>
</comment>
<proteinExistence type="predicted"/>
<organism evidence="1 2">
    <name type="scientific">Mycena maculata</name>
    <dbReference type="NCBI Taxonomy" id="230809"/>
    <lineage>
        <taxon>Eukaryota</taxon>
        <taxon>Fungi</taxon>
        <taxon>Dikarya</taxon>
        <taxon>Basidiomycota</taxon>
        <taxon>Agaricomycotina</taxon>
        <taxon>Agaricomycetes</taxon>
        <taxon>Agaricomycetidae</taxon>
        <taxon>Agaricales</taxon>
        <taxon>Marasmiineae</taxon>
        <taxon>Mycenaceae</taxon>
        <taxon>Mycena</taxon>
    </lineage>
</organism>
<dbReference type="Proteomes" id="UP001215280">
    <property type="component" value="Unassembled WGS sequence"/>
</dbReference>
<name>A0AAD7NC74_9AGAR</name>
<accession>A0AAD7NC74</accession>
<protein>
    <submittedName>
        <fullName evidence="1">Uncharacterized protein</fullName>
    </submittedName>
</protein>
<keyword evidence="2" id="KW-1185">Reference proteome</keyword>
<sequence length="214" mass="23039">MPPREREEKDGGGVCGPLGAHVALYEVHKKTKKTACLEHIERKVAGVAYEREDGIWVRLHTKEDLEGEAGHADSVNELEALLAVQEANKDKMGWDMAVGAIGGGAEVEAVEEGVEGCPQLRQHAALQARELIVHLLNLLPKGHVAEEGEACEHAWNSLVPVASVATFLAGRGLAKVGMGIVRTEEETPICIIGAENVDTYLKFRPGSRLLVETA</sequence>